<organism evidence="1 2">
    <name type="scientific">Hypsibius exemplaris</name>
    <name type="common">Freshwater tardigrade</name>
    <dbReference type="NCBI Taxonomy" id="2072580"/>
    <lineage>
        <taxon>Eukaryota</taxon>
        <taxon>Metazoa</taxon>
        <taxon>Ecdysozoa</taxon>
        <taxon>Tardigrada</taxon>
        <taxon>Eutardigrada</taxon>
        <taxon>Parachela</taxon>
        <taxon>Hypsibioidea</taxon>
        <taxon>Hypsibiidae</taxon>
        <taxon>Hypsibius</taxon>
    </lineage>
</organism>
<evidence type="ECO:0000313" key="2">
    <source>
        <dbReference type="Proteomes" id="UP000192578"/>
    </source>
</evidence>
<dbReference type="Gene3D" id="3.40.50.1110">
    <property type="entry name" value="SGNH hydrolase"/>
    <property type="match status" value="1"/>
</dbReference>
<gene>
    <name evidence="1" type="ORF">BV898_14878</name>
</gene>
<protein>
    <recommendedName>
        <fullName evidence="3">CAS1 domain-containing protein 1</fullName>
    </recommendedName>
</protein>
<keyword evidence="2" id="KW-1185">Reference proteome</keyword>
<accession>A0A9X6RJX2</accession>
<dbReference type="EMBL" id="MTYJ01000190">
    <property type="protein sequence ID" value="OWA50359.1"/>
    <property type="molecule type" value="Genomic_DNA"/>
</dbReference>
<reference evidence="2" key="1">
    <citation type="submission" date="2017-01" db="EMBL/GenBank/DDBJ databases">
        <title>Comparative genomics of anhydrobiosis in the tardigrade Hypsibius dujardini.</title>
        <authorList>
            <person name="Yoshida Y."/>
            <person name="Koutsovoulos G."/>
            <person name="Laetsch D."/>
            <person name="Stevens L."/>
            <person name="Kumar S."/>
            <person name="Horikawa D."/>
            <person name="Ishino K."/>
            <person name="Komine S."/>
            <person name="Tomita M."/>
            <person name="Blaxter M."/>
            <person name="Arakawa K."/>
        </authorList>
    </citation>
    <scope>NUCLEOTIDE SEQUENCE [LARGE SCALE GENOMIC DNA]</scope>
    <source>
        <strain evidence="2">Z151</strain>
    </source>
</reference>
<proteinExistence type="predicted"/>
<dbReference type="OrthoDB" id="1932925at2759"/>
<name>A0A9X6RJX2_HYPEX</name>
<evidence type="ECO:0000313" key="1">
    <source>
        <dbReference type="EMBL" id="OWA50359.1"/>
    </source>
</evidence>
<comment type="caution">
    <text evidence="1">The sequence shown here is derived from an EMBL/GenBank/DDBJ whole genome shotgun (WGS) entry which is preliminary data.</text>
</comment>
<dbReference type="InterPro" id="IPR036514">
    <property type="entry name" value="SGNH_hydro_sf"/>
</dbReference>
<dbReference type="Proteomes" id="UP000192578">
    <property type="component" value="Unassembled WGS sequence"/>
</dbReference>
<dbReference type="AlphaFoldDB" id="A0A9X6RJX2"/>
<sequence length="252" mass="28543">MNEATSCMNDLKKMNNKVPFLLFVGDSRIQQLRDGLILTLTGHDYDVFANRLAVVEPRSYAKYGAHEKVYKSAGAQIRFEWQPYLDHGAGSITKLLRNVSKSQIRPDILVIGAGVWAIKDCEVAKKTQEACAKTYREQFRTLLPLLDNLTTTTTVLWTPQCAVNEIIMPKDQIHFGFSNANMQRFNDVVREVLSSAKATTKSAVIFWESAWEASVQINDDWICKPVRREPTLLRNAKLVERHSANRFCCSGS</sequence>
<evidence type="ECO:0008006" key="3">
    <source>
        <dbReference type="Google" id="ProtNLM"/>
    </source>
</evidence>